<dbReference type="WBParaSite" id="PSAMB.scaffold383size53719.g5323.t1">
    <property type="protein sequence ID" value="PSAMB.scaffold383size53719.g5323.t1"/>
    <property type="gene ID" value="PSAMB.scaffold383size53719.g5323"/>
</dbReference>
<keyword evidence="1" id="KW-1185">Reference proteome</keyword>
<dbReference type="PANTHER" id="PTHR43441:SF2">
    <property type="entry name" value="FAMILY ACETYLTRANSFERASE, PUTATIVE (AFU_ORTHOLOGUE AFUA_7G00850)-RELATED"/>
    <property type="match status" value="1"/>
</dbReference>
<dbReference type="InterPro" id="IPR016181">
    <property type="entry name" value="Acyl_CoA_acyltransferase"/>
</dbReference>
<accession>A0A914WDC0</accession>
<dbReference type="GO" id="GO:1990189">
    <property type="term" value="F:protein N-terminal-serine acetyltransferase activity"/>
    <property type="evidence" value="ECO:0007669"/>
    <property type="project" value="TreeGrafter"/>
</dbReference>
<dbReference type="SUPFAM" id="SSF55729">
    <property type="entry name" value="Acyl-CoA N-acyltransferases (Nat)"/>
    <property type="match status" value="1"/>
</dbReference>
<dbReference type="GO" id="GO:0008999">
    <property type="term" value="F:protein-N-terminal-alanine acetyltransferase activity"/>
    <property type="evidence" value="ECO:0007669"/>
    <property type="project" value="TreeGrafter"/>
</dbReference>
<dbReference type="Gene3D" id="3.40.630.30">
    <property type="match status" value="1"/>
</dbReference>
<evidence type="ECO:0000313" key="2">
    <source>
        <dbReference type="WBParaSite" id="PSAMB.scaffold383size53719.g5323.t1"/>
    </source>
</evidence>
<reference evidence="2" key="1">
    <citation type="submission" date="2022-11" db="UniProtKB">
        <authorList>
            <consortium name="WormBaseParasite"/>
        </authorList>
    </citation>
    <scope>IDENTIFICATION</scope>
</reference>
<dbReference type="GO" id="GO:0005737">
    <property type="term" value="C:cytoplasm"/>
    <property type="evidence" value="ECO:0007669"/>
    <property type="project" value="TreeGrafter"/>
</dbReference>
<protein>
    <submittedName>
        <fullName evidence="2">N-acetyltransferase domain-containing protein</fullName>
    </submittedName>
</protein>
<dbReference type="Proteomes" id="UP000887566">
    <property type="component" value="Unplaced"/>
</dbReference>
<dbReference type="PANTHER" id="PTHR43441">
    <property type="entry name" value="RIBOSOMAL-PROTEIN-SERINE ACETYLTRANSFERASE"/>
    <property type="match status" value="1"/>
</dbReference>
<organism evidence="1 2">
    <name type="scientific">Plectus sambesii</name>
    <dbReference type="NCBI Taxonomy" id="2011161"/>
    <lineage>
        <taxon>Eukaryota</taxon>
        <taxon>Metazoa</taxon>
        <taxon>Ecdysozoa</taxon>
        <taxon>Nematoda</taxon>
        <taxon>Chromadorea</taxon>
        <taxon>Plectida</taxon>
        <taxon>Plectina</taxon>
        <taxon>Plectoidea</taxon>
        <taxon>Plectidae</taxon>
        <taxon>Plectus</taxon>
    </lineage>
</organism>
<proteinExistence type="predicted"/>
<dbReference type="AlphaFoldDB" id="A0A914WDC0"/>
<name>A0A914WDC0_9BILA</name>
<dbReference type="InterPro" id="IPR051908">
    <property type="entry name" value="Ribosomal_N-acetyltransferase"/>
</dbReference>
<evidence type="ECO:0000313" key="1">
    <source>
        <dbReference type="Proteomes" id="UP000887566"/>
    </source>
</evidence>
<sequence length="234" mass="26914">MSTEFPVKDLKDWKGAKAPDHRILEGRFIRLEPLSVAQHGDQLWHEFNGPGSDPTFYDYIIIGPFEQRADFDVFLREKTNSTGCVLYAVIDLANGRAQGMAGFLNINLTHGTIEMGHVFFGASMQRSVKSTEAVFLLAQEAFTLGNRRLEWTSYNKSLRSKQAALRYGFTFECVRRQQYVIKGQNYDVVWYSILDREWAPLQKAFQLWLSPDNFDSNGQQIRTLKKLQEECGLK</sequence>